<gene>
    <name evidence="1" type="ORF">DFH07DRAFT_771597</name>
</gene>
<protein>
    <submittedName>
        <fullName evidence="1">Uncharacterized protein</fullName>
    </submittedName>
</protein>
<dbReference type="AlphaFoldDB" id="A0AAD7NI08"/>
<dbReference type="EMBL" id="JARJLG010000046">
    <property type="protein sequence ID" value="KAJ7761272.1"/>
    <property type="molecule type" value="Genomic_DNA"/>
</dbReference>
<name>A0AAD7NI08_9AGAR</name>
<reference evidence="1" key="1">
    <citation type="submission" date="2023-03" db="EMBL/GenBank/DDBJ databases">
        <title>Massive genome expansion in bonnet fungi (Mycena s.s.) driven by repeated elements and novel gene families across ecological guilds.</title>
        <authorList>
            <consortium name="Lawrence Berkeley National Laboratory"/>
            <person name="Harder C.B."/>
            <person name="Miyauchi S."/>
            <person name="Viragh M."/>
            <person name="Kuo A."/>
            <person name="Thoen E."/>
            <person name="Andreopoulos B."/>
            <person name="Lu D."/>
            <person name="Skrede I."/>
            <person name="Drula E."/>
            <person name="Henrissat B."/>
            <person name="Morin E."/>
            <person name="Kohler A."/>
            <person name="Barry K."/>
            <person name="LaButti K."/>
            <person name="Morin E."/>
            <person name="Salamov A."/>
            <person name="Lipzen A."/>
            <person name="Mereny Z."/>
            <person name="Hegedus B."/>
            <person name="Baldrian P."/>
            <person name="Stursova M."/>
            <person name="Weitz H."/>
            <person name="Taylor A."/>
            <person name="Grigoriev I.V."/>
            <person name="Nagy L.G."/>
            <person name="Martin F."/>
            <person name="Kauserud H."/>
        </authorList>
    </citation>
    <scope>NUCLEOTIDE SEQUENCE</scope>
    <source>
        <strain evidence="1">CBHHK188m</strain>
    </source>
</reference>
<proteinExistence type="predicted"/>
<evidence type="ECO:0000313" key="2">
    <source>
        <dbReference type="Proteomes" id="UP001215280"/>
    </source>
</evidence>
<organism evidence="1 2">
    <name type="scientific">Mycena maculata</name>
    <dbReference type="NCBI Taxonomy" id="230809"/>
    <lineage>
        <taxon>Eukaryota</taxon>
        <taxon>Fungi</taxon>
        <taxon>Dikarya</taxon>
        <taxon>Basidiomycota</taxon>
        <taxon>Agaricomycotina</taxon>
        <taxon>Agaricomycetes</taxon>
        <taxon>Agaricomycetidae</taxon>
        <taxon>Agaricales</taxon>
        <taxon>Marasmiineae</taxon>
        <taxon>Mycenaceae</taxon>
        <taxon>Mycena</taxon>
    </lineage>
</organism>
<accession>A0AAD7NI08</accession>
<comment type="caution">
    <text evidence="1">The sequence shown here is derived from an EMBL/GenBank/DDBJ whole genome shotgun (WGS) entry which is preliminary data.</text>
</comment>
<evidence type="ECO:0000313" key="1">
    <source>
        <dbReference type="EMBL" id="KAJ7761272.1"/>
    </source>
</evidence>
<keyword evidence="2" id="KW-1185">Reference proteome</keyword>
<sequence>MAKGSRHVKVGLKLLRPRTLLIHFEAISKKKLCCTNAFGLDIPFDSGPSFVNLILNTEFITANPTPRPTIMAQHSLGHTLVLGIGEFTRECVAGFIPLGTGSVADDSIHVFVFRRITIGSACLVLLGAAAERIDEKVIYFVLYASYVASVDSGTHTFSAHLIGNQVVVVLEPNSYRRCWPFKPLNNHESRSTLRQPIYSLPKTMGNASLQNSELKTISQMVSLRYGTVVPNYERLAVPKMSSSIDHSIVFLALILAPPSSQSRTKRTIFDPYQPVVLFHMGKTMPDEKQTSYEEFKPTTTQIYEDLSWQ</sequence>
<dbReference type="Proteomes" id="UP001215280">
    <property type="component" value="Unassembled WGS sequence"/>
</dbReference>